<feature type="domain" description="VWFA" evidence="4">
    <location>
        <begin position="76"/>
        <end position="260"/>
    </location>
</feature>
<feature type="signal peptide" evidence="2">
    <location>
        <begin position="1"/>
        <end position="19"/>
    </location>
</feature>
<dbReference type="Pfam" id="PF00092">
    <property type="entry name" value="VWA"/>
    <property type="match status" value="1"/>
</dbReference>
<feature type="chain" id="PRO_5014815731" evidence="2">
    <location>
        <begin position="20"/>
        <end position="480"/>
    </location>
</feature>
<evidence type="ECO:0000256" key="2">
    <source>
        <dbReference type="SAM" id="SignalP"/>
    </source>
</evidence>
<dbReference type="SUPFAM" id="SSF49879">
    <property type="entry name" value="SMAD/FHA domain"/>
    <property type="match status" value="1"/>
</dbReference>
<dbReference type="Gene3D" id="3.40.50.410">
    <property type="entry name" value="von Willebrand factor, type A domain"/>
    <property type="match status" value="1"/>
</dbReference>
<evidence type="ECO:0000313" key="6">
    <source>
        <dbReference type="Proteomes" id="UP000236724"/>
    </source>
</evidence>
<dbReference type="Proteomes" id="UP000236724">
    <property type="component" value="Unassembled WGS sequence"/>
</dbReference>
<dbReference type="SMART" id="SM00240">
    <property type="entry name" value="FHA"/>
    <property type="match status" value="1"/>
</dbReference>
<dbReference type="InterPro" id="IPR008984">
    <property type="entry name" value="SMAD_FHA_dom_sf"/>
</dbReference>
<dbReference type="SMART" id="SM00327">
    <property type="entry name" value="VWA"/>
    <property type="match status" value="1"/>
</dbReference>
<dbReference type="CDD" id="cd00198">
    <property type="entry name" value="vWFA"/>
    <property type="match status" value="1"/>
</dbReference>
<keyword evidence="1" id="KW-1133">Transmembrane helix</keyword>
<dbReference type="InterPro" id="IPR002035">
    <property type="entry name" value="VWF_A"/>
</dbReference>
<dbReference type="PROSITE" id="PS50234">
    <property type="entry name" value="VWFA"/>
    <property type="match status" value="1"/>
</dbReference>
<gene>
    <name evidence="5" type="primary">garA_1</name>
    <name evidence="5" type="ORF">MBHS_00721</name>
</gene>
<evidence type="ECO:0000313" key="5">
    <source>
        <dbReference type="EMBL" id="SEH04869.1"/>
    </source>
</evidence>
<accession>A0A1H6F6F3</accession>
<dbReference type="Pfam" id="PF00498">
    <property type="entry name" value="FHA"/>
    <property type="match status" value="1"/>
</dbReference>
<keyword evidence="2" id="KW-0732">Signal</keyword>
<name>A0A1H6F6F3_9GAMM</name>
<dbReference type="OrthoDB" id="151099at2"/>
<evidence type="ECO:0000256" key="1">
    <source>
        <dbReference type="SAM" id="Phobius"/>
    </source>
</evidence>
<dbReference type="PROSITE" id="PS50006">
    <property type="entry name" value="FHA_DOMAIN"/>
    <property type="match status" value="1"/>
</dbReference>
<dbReference type="InterPro" id="IPR000253">
    <property type="entry name" value="FHA_dom"/>
</dbReference>
<evidence type="ECO:0000259" key="3">
    <source>
        <dbReference type="PROSITE" id="PS50006"/>
    </source>
</evidence>
<dbReference type="PANTHER" id="PTHR46210">
    <property type="entry name" value="FHA DOMAIN-CONTAINING PROTEIN"/>
    <property type="match status" value="1"/>
</dbReference>
<keyword evidence="1" id="KW-0472">Membrane</keyword>
<keyword evidence="6" id="KW-1185">Reference proteome</keyword>
<sequence>MNHHNIFIFLFCCFTSASAEIPFISADCQQNEAADILSCDYRWWIKPLASSISIHVGQDTFSISPTPYPYVDAKTMIFFLVDVSDPKRRRVVQKNIEHIRLLLKSAKPHQRFALAGFASQLEILAPPGVSAKTVEESLAKVKANGFSTKLYEHSLSVIELLKKSPEQRKAIFLFSDGLAEDKETSLQQVIEAARAAQIQIYTLGYFKPGKVGNGYYNLEALAKGTGGEFIHSNEKFVLPATFLTKPFQRLDSGGLITYKLDLLKDNGLFGKQSIKLTWHFVNSQKMTEQSSFSLEKSVTITQPQAEEKPTPILEITSEKAVVTKENLESVDEPIIKKQFLIYLISGILIILLIWLSFLLFRRKPVNATISFADSENLSKKMIEGVSAYLRFTTCSGEVYPITVTPVSIGRNAENDIQLDNVTVSAFHAEICYENCRFFIRDTNSTNGVLLDGKQVEYTEIENGSQLEIGEVVIDFVMESP</sequence>
<evidence type="ECO:0000259" key="4">
    <source>
        <dbReference type="PROSITE" id="PS50234"/>
    </source>
</evidence>
<feature type="domain" description="FHA" evidence="3">
    <location>
        <begin position="406"/>
        <end position="455"/>
    </location>
</feature>
<protein>
    <submittedName>
        <fullName evidence="5">Glycogen accumulation regulator GarA</fullName>
    </submittedName>
</protein>
<feature type="transmembrane region" description="Helical" evidence="1">
    <location>
        <begin position="339"/>
        <end position="360"/>
    </location>
</feature>
<reference evidence="5 6" key="1">
    <citation type="submission" date="2016-10" db="EMBL/GenBank/DDBJ databases">
        <authorList>
            <person name="de Groot N.N."/>
        </authorList>
    </citation>
    <scope>NUCLEOTIDE SEQUENCE [LARGE SCALE GENOMIC DNA]</scope>
    <source>
        <strain evidence="5">MBHS1</strain>
    </source>
</reference>
<dbReference type="PANTHER" id="PTHR46210:SF1">
    <property type="entry name" value="FHA DOMAIN-CONTAINING PROTEIN"/>
    <property type="match status" value="1"/>
</dbReference>
<dbReference type="CDD" id="cd00060">
    <property type="entry name" value="FHA"/>
    <property type="match status" value="1"/>
</dbReference>
<proteinExistence type="predicted"/>
<dbReference type="SUPFAM" id="SSF53300">
    <property type="entry name" value="vWA-like"/>
    <property type="match status" value="1"/>
</dbReference>
<dbReference type="RefSeq" id="WP_103918886.1">
    <property type="nucleotide sequence ID" value="NZ_FMSV02000127.1"/>
</dbReference>
<dbReference type="InterPro" id="IPR036465">
    <property type="entry name" value="vWFA_dom_sf"/>
</dbReference>
<keyword evidence="1" id="KW-0812">Transmembrane</keyword>
<organism evidence="5 6">
    <name type="scientific">Candidatus Venteria ishoeyi</name>
    <dbReference type="NCBI Taxonomy" id="1899563"/>
    <lineage>
        <taxon>Bacteria</taxon>
        <taxon>Pseudomonadati</taxon>
        <taxon>Pseudomonadota</taxon>
        <taxon>Gammaproteobacteria</taxon>
        <taxon>Thiotrichales</taxon>
        <taxon>Thiotrichaceae</taxon>
        <taxon>Venteria</taxon>
    </lineage>
</organism>
<dbReference type="Gene3D" id="2.60.200.20">
    <property type="match status" value="1"/>
</dbReference>
<dbReference type="EMBL" id="FMSV02000127">
    <property type="protein sequence ID" value="SEH04869.1"/>
    <property type="molecule type" value="Genomic_DNA"/>
</dbReference>
<dbReference type="AlphaFoldDB" id="A0A1H6F6F3"/>